<dbReference type="InterPro" id="IPR011778">
    <property type="entry name" value="Hydantoinase/dihydroPyrase"/>
</dbReference>
<comment type="PTM">
    <text evidence="7">Carbamylation allows a single lysine to coordinate two divalent metal cations.</text>
</comment>
<name>A0ABD0KNZ9_9CAEN</name>
<organism evidence="10 11">
    <name type="scientific">Batillaria attramentaria</name>
    <dbReference type="NCBI Taxonomy" id="370345"/>
    <lineage>
        <taxon>Eukaryota</taxon>
        <taxon>Metazoa</taxon>
        <taxon>Spiralia</taxon>
        <taxon>Lophotrochozoa</taxon>
        <taxon>Mollusca</taxon>
        <taxon>Gastropoda</taxon>
        <taxon>Caenogastropoda</taxon>
        <taxon>Sorbeoconcha</taxon>
        <taxon>Cerithioidea</taxon>
        <taxon>Batillariidae</taxon>
        <taxon>Batillaria</taxon>
    </lineage>
</organism>
<comment type="cofactor">
    <cofactor evidence="1">
        <name>Zn(2+)</name>
        <dbReference type="ChEBI" id="CHEBI:29105"/>
    </cofactor>
</comment>
<keyword evidence="3" id="KW-0479">Metal-binding</keyword>
<evidence type="ECO:0000256" key="1">
    <source>
        <dbReference type="ARBA" id="ARBA00001947"/>
    </source>
</evidence>
<keyword evidence="11" id="KW-1185">Reference proteome</keyword>
<dbReference type="EMBL" id="JACVVK020000146">
    <property type="protein sequence ID" value="KAK7488784.1"/>
    <property type="molecule type" value="Genomic_DNA"/>
</dbReference>
<dbReference type="Pfam" id="PF01979">
    <property type="entry name" value="Amidohydro_1"/>
    <property type="match status" value="2"/>
</dbReference>
<dbReference type="NCBIfam" id="TIGR02033">
    <property type="entry name" value="D-hydantoinase"/>
    <property type="match status" value="2"/>
</dbReference>
<dbReference type="InterPro" id="IPR011059">
    <property type="entry name" value="Metal-dep_hydrolase_composite"/>
</dbReference>
<dbReference type="GO" id="GO:0004157">
    <property type="term" value="F:dihydropyrimidinase activity"/>
    <property type="evidence" value="ECO:0007669"/>
    <property type="project" value="UniProtKB-EC"/>
</dbReference>
<dbReference type="PANTHER" id="PTHR11647:SF1">
    <property type="entry name" value="COLLAPSIN RESPONSE MEDIATOR PROTEIN"/>
    <property type="match status" value="1"/>
</dbReference>
<feature type="region of interest" description="Disordered" evidence="8">
    <location>
        <begin position="1167"/>
        <end position="1237"/>
    </location>
</feature>
<dbReference type="CDD" id="cd01314">
    <property type="entry name" value="D-HYD"/>
    <property type="match status" value="2"/>
</dbReference>
<dbReference type="PANTHER" id="PTHR11647">
    <property type="entry name" value="HYDRANTOINASE/DIHYDROPYRIMIDINASE FAMILY MEMBER"/>
    <property type="match status" value="1"/>
</dbReference>
<dbReference type="InterPro" id="IPR050378">
    <property type="entry name" value="Metallo-dep_Hydrolases_sf"/>
</dbReference>
<dbReference type="Proteomes" id="UP001519460">
    <property type="component" value="Unassembled WGS sequence"/>
</dbReference>
<evidence type="ECO:0000256" key="4">
    <source>
        <dbReference type="ARBA" id="ARBA00022801"/>
    </source>
</evidence>
<feature type="region of interest" description="Disordered" evidence="8">
    <location>
        <begin position="625"/>
        <end position="649"/>
    </location>
</feature>
<feature type="modified residue" description="N6-carboxylysine" evidence="7">
    <location>
        <position position="825"/>
    </location>
</feature>
<evidence type="ECO:0000256" key="2">
    <source>
        <dbReference type="ARBA" id="ARBA00008829"/>
    </source>
</evidence>
<evidence type="ECO:0000256" key="7">
    <source>
        <dbReference type="PIRSR" id="PIRSR611778-50"/>
    </source>
</evidence>
<comment type="caution">
    <text evidence="10">The sequence shown here is derived from an EMBL/GenBank/DDBJ whole genome shotgun (WGS) entry which is preliminary data.</text>
</comment>
<reference evidence="10 11" key="1">
    <citation type="journal article" date="2023" name="Sci. Data">
        <title>Genome assembly of the Korean intertidal mud-creeper Batillaria attramentaria.</title>
        <authorList>
            <person name="Patra A.K."/>
            <person name="Ho P.T."/>
            <person name="Jun S."/>
            <person name="Lee S.J."/>
            <person name="Kim Y."/>
            <person name="Won Y.J."/>
        </authorList>
    </citation>
    <scope>NUCLEOTIDE SEQUENCE [LARGE SCALE GENOMIC DNA]</scope>
    <source>
        <strain evidence="10">Wonlab-2016</strain>
    </source>
</reference>
<keyword evidence="4" id="KW-0378">Hydrolase</keyword>
<evidence type="ECO:0000313" key="10">
    <source>
        <dbReference type="EMBL" id="KAK7488784.1"/>
    </source>
</evidence>
<dbReference type="EC" id="3.5.2.2" evidence="6"/>
<accession>A0ABD0KNZ9</accession>
<dbReference type="SUPFAM" id="SSF51338">
    <property type="entry name" value="Composite domain of metallo-dependent hydrolases"/>
    <property type="match status" value="4"/>
</dbReference>
<gene>
    <name evidence="10" type="ORF">BaRGS_00019919</name>
</gene>
<sequence length="1237" mass="135307">MHTVTNLMHLSRHSESWDRAVRLKSSIDRASRGKEPNCRPVPRQHSHPHLHFPLWSVTPLRLSWLRAGCPCRAGLAEGKTRSKSGPLLEVPWIKSAQSRLLIKGGRIVNDDQSFHADIYIEDGIIKQVGNNLVIPGGSRTIEAHGKLIIPGGIDTMTHMQCPLMGTVASDDFYSGTKAALAGGTTMIIDLVCDKRGVSLLDAYEKWRGEAENKVCCDFSLQVAVTWWSDQVYKEMEILTQEKGVNAFNMFLDYKDMFMLDDSELYSAFRRCKELGALPMKSAELLSMGITGPEGHEMARPEEVEAEATQRAITIADQAGAPVLIVPVMSKSSAEVISAARRNGKIVFGEPIAASLGTDGTHQWNKCWRHAAGHVMGPPLRPDPTTPGCLLDFLSNNDLQLTASDNCTFNADQKALGKDDFRQIPHGVNGVEDRMSVIWEKGVHSGKMDACRFVAVTSTAAAKIFNIYPKKGRIAVGSDADLVIWDPNQTRKISAQTHHQAVDFNIFEGMECHGVPLFVITNGHVVVDEGQLKVTQGLGRFVPTSCNAEAVYGRMKARDSARAPAAVDRESYSGPVAEIQENAITMKPVESGITATQEPEFHARPPTRGGGRNMQDSSFSLSGAQIDDKMSQRSGTRVSNPPGGRSTGLWRQRPCERQKRQIYPPANMEGENKSQAGLLIKGGRVVNDDASFDADVYIEGGIIKQVGNDLKIPDGVRTIDATGKLVIPGGIDTHTHMQLPFMGTFAIDDFYTGTRAALAGGTTMIIDFVLDQKGVSLLEAYDKWRGWADEKVCCDYGLHVAVTWWSDQVSKEMETLTKEKGVNSFKMFMAYKDVFLLEDEYMYAAFRRCKELGAIPMVHAENGHLISLKSAEMVSKGITGPEGHEMCRPEEVETEAVQRAITIAEQAGSPLYVVHVMSKSSADVISAARRQGKVVFGEPIAACLGTDGTHQWNTCWRHAAAFVMGPPLRPDPTTPGYLMDLLANNDLQLTGTDNCTFKGEQKALGKDDFRKIPNGVNGVEDRMSVIWERGVHSGKMDACRFVAVTSTTAAKVFNIYPRKGRIAEGSDADVVIWDPNQTRKISAETHHQAVDFNIFEGMECHGVPICVISNGHVVLDNGELKVTKGQGRFVPTPCFAEAVYGRVNARNQNREPKAVEREPYTGPVIDLNAAAPKEPDNPIIPSVPETSPFHSRPPTRSGGRNLQESSFSFSGAQIDDNVGRKSGTRVSAPPGGKSSGLW</sequence>
<proteinExistence type="inferred from homology"/>
<dbReference type="AlphaFoldDB" id="A0ABD0KNZ9"/>
<dbReference type="GO" id="GO:0046872">
    <property type="term" value="F:metal ion binding"/>
    <property type="evidence" value="ECO:0007669"/>
    <property type="project" value="UniProtKB-KW"/>
</dbReference>
<protein>
    <recommendedName>
        <fullName evidence="6">dihydropyrimidinase</fullName>
        <ecNumber evidence="6">3.5.2.2</ecNumber>
    </recommendedName>
</protein>
<dbReference type="Gene3D" id="2.30.40.10">
    <property type="entry name" value="Urease, subunit C, domain 1"/>
    <property type="match status" value="2"/>
</dbReference>
<dbReference type="Gene3D" id="3.20.20.140">
    <property type="entry name" value="Metal-dependent hydrolases"/>
    <property type="match status" value="2"/>
</dbReference>
<dbReference type="FunFam" id="3.20.20.140:FF:000076">
    <property type="entry name" value="Dihydropyrimidinase like 2"/>
    <property type="match status" value="2"/>
</dbReference>
<comment type="catalytic activity">
    <reaction evidence="5">
        <text>5,6-dihydrouracil + H2O = 3-(carbamoylamino)propanoate + H(+)</text>
        <dbReference type="Rhea" id="RHEA:16121"/>
        <dbReference type="ChEBI" id="CHEBI:11892"/>
        <dbReference type="ChEBI" id="CHEBI:15377"/>
        <dbReference type="ChEBI" id="CHEBI:15378"/>
        <dbReference type="ChEBI" id="CHEBI:15901"/>
        <dbReference type="EC" id="3.5.2.2"/>
    </reaction>
</comment>
<dbReference type="InterPro" id="IPR006680">
    <property type="entry name" value="Amidohydro-rel"/>
</dbReference>
<evidence type="ECO:0000256" key="5">
    <source>
        <dbReference type="ARBA" id="ARBA00036696"/>
    </source>
</evidence>
<evidence type="ECO:0000259" key="9">
    <source>
        <dbReference type="Pfam" id="PF01979"/>
    </source>
</evidence>
<dbReference type="InterPro" id="IPR032466">
    <property type="entry name" value="Metal_Hydrolase"/>
</dbReference>
<feature type="domain" description="Amidohydrolase-related" evidence="9">
    <location>
        <begin position="724"/>
        <end position="1113"/>
    </location>
</feature>
<evidence type="ECO:0000256" key="6">
    <source>
        <dbReference type="ARBA" id="ARBA00039113"/>
    </source>
</evidence>
<comment type="similarity">
    <text evidence="2">Belongs to the metallo-dependent hydrolases superfamily. Hydantoinase/dihydropyrimidinase family.</text>
</comment>
<evidence type="ECO:0000256" key="3">
    <source>
        <dbReference type="ARBA" id="ARBA00022723"/>
    </source>
</evidence>
<evidence type="ECO:0000256" key="8">
    <source>
        <dbReference type="SAM" id="MobiDB-lite"/>
    </source>
</evidence>
<dbReference type="SUPFAM" id="SSF51556">
    <property type="entry name" value="Metallo-dependent hydrolases"/>
    <property type="match status" value="2"/>
</dbReference>
<feature type="domain" description="Amidohydrolase-related" evidence="9">
    <location>
        <begin position="424"/>
        <end position="525"/>
    </location>
</feature>
<feature type="compositionally biased region" description="Polar residues" evidence="8">
    <location>
        <begin position="1197"/>
        <end position="1210"/>
    </location>
</feature>
<evidence type="ECO:0000313" key="11">
    <source>
        <dbReference type="Proteomes" id="UP001519460"/>
    </source>
</evidence>